<dbReference type="Gene3D" id="3.50.30.30">
    <property type="match status" value="1"/>
</dbReference>
<dbReference type="PROSITE" id="PS00136">
    <property type="entry name" value="SUBTILASE_ASP"/>
    <property type="match status" value="1"/>
</dbReference>
<evidence type="ECO:0000256" key="2">
    <source>
        <dbReference type="ARBA" id="ARBA00022729"/>
    </source>
</evidence>
<dbReference type="SUPFAM" id="SSF52743">
    <property type="entry name" value="Subtilisin-like"/>
    <property type="match status" value="1"/>
</dbReference>
<dbReference type="Pfam" id="PF02225">
    <property type="entry name" value="PA"/>
    <property type="match status" value="1"/>
</dbReference>
<sequence>MTQVNKLHAKGYRGKGIKIAVIDSGIDYLHPDLGGCFGKGCLVTHGYDFIPSNYSIDGGPPIEFEWTRGDPDKYWENVQDWEIFPVGLDTSATSNGCLWEDYPQGIDLSKKVVLLRRGGCEFLKKAFIATFTRAKYVIMYNNAPGTADIDGLTGYLNSVSQLEAERTFLTFIPKGEVAPYRKLHHIPIDSKETWILPTPGTNKATHQVIDDTEMPGAEVNPRLRGAQVELPGFQVKLVAGSKYLRADLVPISKHLKSRTRKSLGVEIVGQHHRYPKDYANRGKFIEAFDGLLNDGTYAPPGEYKWLFRALKLGGNYKKAEDYDTCESVSFEITYEDRLIPQEVAAARMIEKKKEMTRPQLKEVMNPVNLGS</sequence>
<dbReference type="GO" id="GO:0006508">
    <property type="term" value="P:proteolysis"/>
    <property type="evidence" value="ECO:0007669"/>
    <property type="project" value="InterPro"/>
</dbReference>
<comment type="caution">
    <text evidence="5">The sequence shown here is derived from an EMBL/GenBank/DDBJ whole genome shotgun (WGS) entry which is preliminary data.</text>
</comment>
<dbReference type="InterPro" id="IPR003137">
    <property type="entry name" value="PA_domain"/>
</dbReference>
<evidence type="ECO:0000259" key="4">
    <source>
        <dbReference type="Pfam" id="PF02225"/>
    </source>
</evidence>
<dbReference type="Gene3D" id="3.40.50.200">
    <property type="entry name" value="Peptidase S8/S53 domain"/>
    <property type="match status" value="1"/>
</dbReference>
<gene>
    <name evidence="5" type="ORF">CFO_g3772</name>
</gene>
<proteinExistence type="predicted"/>
<dbReference type="InterPro" id="IPR036852">
    <property type="entry name" value="Peptidase_S8/S53_dom_sf"/>
</dbReference>
<dbReference type="InterPro" id="IPR046450">
    <property type="entry name" value="PA_dom_sf"/>
</dbReference>
<evidence type="ECO:0000256" key="3">
    <source>
        <dbReference type="ARBA" id="ARBA00022801"/>
    </source>
</evidence>
<keyword evidence="1" id="KW-0964">Secreted</keyword>
<evidence type="ECO:0000313" key="6">
    <source>
        <dbReference type="Proteomes" id="UP000034841"/>
    </source>
</evidence>
<name>A0A0F8BMY9_CERFI</name>
<dbReference type="GO" id="GO:0004252">
    <property type="term" value="F:serine-type endopeptidase activity"/>
    <property type="evidence" value="ECO:0007669"/>
    <property type="project" value="InterPro"/>
</dbReference>
<dbReference type="Proteomes" id="UP000034841">
    <property type="component" value="Unassembled WGS sequence"/>
</dbReference>
<keyword evidence="3" id="KW-0378">Hydrolase</keyword>
<dbReference type="SUPFAM" id="SSF52025">
    <property type="entry name" value="PA domain"/>
    <property type="match status" value="1"/>
</dbReference>
<organism evidence="5 6">
    <name type="scientific">Ceratocystis fimbriata f. sp. platani</name>
    <dbReference type="NCBI Taxonomy" id="88771"/>
    <lineage>
        <taxon>Eukaryota</taxon>
        <taxon>Fungi</taxon>
        <taxon>Dikarya</taxon>
        <taxon>Ascomycota</taxon>
        <taxon>Pezizomycotina</taxon>
        <taxon>Sordariomycetes</taxon>
        <taxon>Hypocreomycetidae</taxon>
        <taxon>Microascales</taxon>
        <taxon>Ceratocystidaceae</taxon>
        <taxon>Ceratocystis</taxon>
    </lineage>
</organism>
<dbReference type="EMBL" id="LBBL01000203">
    <property type="protein sequence ID" value="KKF93878.1"/>
    <property type="molecule type" value="Genomic_DNA"/>
</dbReference>
<dbReference type="AlphaFoldDB" id="A0A0F8BMY9"/>
<dbReference type="OrthoDB" id="10256524at2759"/>
<dbReference type="InterPro" id="IPR023827">
    <property type="entry name" value="Peptidase_S8_Asp-AS"/>
</dbReference>
<keyword evidence="6" id="KW-1185">Reference proteome</keyword>
<keyword evidence="2" id="KW-0732">Signal</keyword>
<reference evidence="5 6" key="1">
    <citation type="submission" date="2015-04" db="EMBL/GenBank/DDBJ databases">
        <title>Genome sequence of Ceratocystis platani, a major pathogen of plane trees.</title>
        <authorList>
            <person name="Belbahri L."/>
        </authorList>
    </citation>
    <scope>NUCLEOTIDE SEQUENCE [LARGE SCALE GENOMIC DNA]</scope>
    <source>
        <strain evidence="5 6">CFO</strain>
    </source>
</reference>
<evidence type="ECO:0000313" key="5">
    <source>
        <dbReference type="EMBL" id="KKF93878.1"/>
    </source>
</evidence>
<protein>
    <submittedName>
        <fullName evidence="5">Subtilase family protein</fullName>
    </submittedName>
</protein>
<feature type="domain" description="PA" evidence="4">
    <location>
        <begin position="93"/>
        <end position="151"/>
    </location>
</feature>
<accession>A0A0F8BMY9</accession>
<evidence type="ECO:0000256" key="1">
    <source>
        <dbReference type="ARBA" id="ARBA00022525"/>
    </source>
</evidence>